<organism evidence="6 7">
    <name type="scientific">Thelonectria olida</name>
    <dbReference type="NCBI Taxonomy" id="1576542"/>
    <lineage>
        <taxon>Eukaryota</taxon>
        <taxon>Fungi</taxon>
        <taxon>Dikarya</taxon>
        <taxon>Ascomycota</taxon>
        <taxon>Pezizomycotina</taxon>
        <taxon>Sordariomycetes</taxon>
        <taxon>Hypocreomycetidae</taxon>
        <taxon>Hypocreales</taxon>
        <taxon>Nectriaceae</taxon>
        <taxon>Thelonectria</taxon>
    </lineage>
</organism>
<comment type="similarity">
    <text evidence="1">Belongs to the glycosyltransferase 15 family.</text>
</comment>
<protein>
    <submittedName>
        <fullName evidence="6">Nucleotide-diphospho-sugar transferase</fullName>
    </submittedName>
</protein>
<comment type="caution">
    <text evidence="6">The sequence shown here is derived from an EMBL/GenBank/DDBJ whole genome shotgun (WGS) entry which is preliminary data.</text>
</comment>
<dbReference type="OrthoDB" id="202470at2759"/>
<dbReference type="GO" id="GO:0016020">
    <property type="term" value="C:membrane"/>
    <property type="evidence" value="ECO:0007669"/>
    <property type="project" value="InterPro"/>
</dbReference>
<evidence type="ECO:0000256" key="4">
    <source>
        <dbReference type="SAM" id="MobiDB-lite"/>
    </source>
</evidence>
<evidence type="ECO:0000256" key="1">
    <source>
        <dbReference type="ARBA" id="ARBA00007677"/>
    </source>
</evidence>
<evidence type="ECO:0000313" key="7">
    <source>
        <dbReference type="Proteomes" id="UP000777438"/>
    </source>
</evidence>
<dbReference type="InterPro" id="IPR002685">
    <property type="entry name" value="Glyco_trans_15"/>
</dbReference>
<proteinExistence type="inferred from homology"/>
<dbReference type="Pfam" id="PF01793">
    <property type="entry name" value="Glyco_transf_15"/>
    <property type="match status" value="1"/>
</dbReference>
<keyword evidence="7" id="KW-1185">Reference proteome</keyword>
<dbReference type="GO" id="GO:0000026">
    <property type="term" value="F:alpha-1,2-mannosyltransferase activity"/>
    <property type="evidence" value="ECO:0007669"/>
    <property type="project" value="TreeGrafter"/>
</dbReference>
<dbReference type="AlphaFoldDB" id="A0A9P8VVE5"/>
<evidence type="ECO:0000256" key="5">
    <source>
        <dbReference type="SAM" id="SignalP"/>
    </source>
</evidence>
<dbReference type="InterPro" id="IPR029044">
    <property type="entry name" value="Nucleotide-diphossugar_trans"/>
</dbReference>
<reference evidence="6 7" key="1">
    <citation type="journal article" date="2021" name="Nat. Commun.">
        <title>Genetic determinants of endophytism in the Arabidopsis root mycobiome.</title>
        <authorList>
            <person name="Mesny F."/>
            <person name="Miyauchi S."/>
            <person name="Thiergart T."/>
            <person name="Pickel B."/>
            <person name="Atanasova L."/>
            <person name="Karlsson M."/>
            <person name="Huettel B."/>
            <person name="Barry K.W."/>
            <person name="Haridas S."/>
            <person name="Chen C."/>
            <person name="Bauer D."/>
            <person name="Andreopoulos W."/>
            <person name="Pangilinan J."/>
            <person name="LaButti K."/>
            <person name="Riley R."/>
            <person name="Lipzen A."/>
            <person name="Clum A."/>
            <person name="Drula E."/>
            <person name="Henrissat B."/>
            <person name="Kohler A."/>
            <person name="Grigoriev I.V."/>
            <person name="Martin F.M."/>
            <person name="Hacquard S."/>
        </authorList>
    </citation>
    <scope>NUCLEOTIDE SEQUENCE [LARGE SCALE GENOMIC DNA]</scope>
    <source>
        <strain evidence="6 7">MPI-CAGE-CH-0241</strain>
    </source>
</reference>
<dbReference type="GO" id="GO:0006487">
    <property type="term" value="P:protein N-linked glycosylation"/>
    <property type="evidence" value="ECO:0007669"/>
    <property type="project" value="TreeGrafter"/>
</dbReference>
<name>A0A9P8VVE5_9HYPO</name>
<evidence type="ECO:0000256" key="3">
    <source>
        <dbReference type="ARBA" id="ARBA00022679"/>
    </source>
</evidence>
<keyword evidence="2" id="KW-0328">Glycosyltransferase</keyword>
<dbReference type="PANTHER" id="PTHR31121">
    <property type="entry name" value="ALPHA-1,2 MANNOSYLTRANSFERASE KTR1"/>
    <property type="match status" value="1"/>
</dbReference>
<keyword evidence="5" id="KW-0732">Signal</keyword>
<gene>
    <name evidence="6" type="ORF">B0T10DRAFT_412287</name>
</gene>
<dbReference type="GO" id="GO:0000032">
    <property type="term" value="P:cell wall mannoprotein biosynthetic process"/>
    <property type="evidence" value="ECO:0007669"/>
    <property type="project" value="TreeGrafter"/>
</dbReference>
<dbReference type="SUPFAM" id="SSF53448">
    <property type="entry name" value="Nucleotide-diphospho-sugar transferases"/>
    <property type="match status" value="1"/>
</dbReference>
<feature type="region of interest" description="Disordered" evidence="4">
    <location>
        <begin position="311"/>
        <end position="348"/>
    </location>
</feature>
<sequence length="402" mass="46015">MKLFQLPLWAWVSFLLSVSTLVHGLGPSSADPPPRAALVTFADESDLPNLLLSIRQVEDRFNSRYHYNWVIFSTHELSDTFKSKTSNATHATCIYEVIPDENWSVPGWVDDQNKNLMDLRCRYRWNSGIFAREKRLRDYDWFWKIEPGAQMTHDMQFDVFRFMRDKNIALFHRDVAESSRRALSPGVKAFIDKYPELLHEEADLSLEDDSKADSSQAILSQVVDQGNNNEHDEMLSSLVESFTSWLGGIYESSLYPTFEIGSLAFFRSPKHMLFIDHLDSTGDFYYHTFKDDPVHTLSASMFLPKQSVLGSRKKAGPPLHEHRPSQPEPTSKPDAMADDAEMDSTDGTASVGNVNVVMLQYLVAWEVQACDFKRQAAMPGPQLGRTTVDDRNFVHRLRIVFY</sequence>
<dbReference type="GO" id="GO:0005794">
    <property type="term" value="C:Golgi apparatus"/>
    <property type="evidence" value="ECO:0007669"/>
    <property type="project" value="TreeGrafter"/>
</dbReference>
<evidence type="ECO:0000256" key="2">
    <source>
        <dbReference type="ARBA" id="ARBA00022676"/>
    </source>
</evidence>
<evidence type="ECO:0000313" key="6">
    <source>
        <dbReference type="EMBL" id="KAH6880484.1"/>
    </source>
</evidence>
<keyword evidence="3 6" id="KW-0808">Transferase</keyword>
<dbReference type="Proteomes" id="UP000777438">
    <property type="component" value="Unassembled WGS sequence"/>
</dbReference>
<dbReference type="EMBL" id="JAGPYM010000026">
    <property type="protein sequence ID" value="KAH6880484.1"/>
    <property type="molecule type" value="Genomic_DNA"/>
</dbReference>
<feature type="chain" id="PRO_5040181875" evidence="5">
    <location>
        <begin position="25"/>
        <end position="402"/>
    </location>
</feature>
<feature type="signal peptide" evidence="5">
    <location>
        <begin position="1"/>
        <end position="24"/>
    </location>
</feature>
<accession>A0A9P8VVE5</accession>
<dbReference type="PANTHER" id="PTHR31121:SF7">
    <property type="entry name" value="MANNOSYLTRANSFERASE KTR4-RELATED"/>
    <property type="match status" value="1"/>
</dbReference>
<dbReference type="GO" id="GO:0006493">
    <property type="term" value="P:protein O-linked glycosylation"/>
    <property type="evidence" value="ECO:0007669"/>
    <property type="project" value="TreeGrafter"/>
</dbReference>
<dbReference type="Gene3D" id="3.90.550.10">
    <property type="entry name" value="Spore Coat Polysaccharide Biosynthesis Protein SpsA, Chain A"/>
    <property type="match status" value="1"/>
</dbReference>